<dbReference type="RefSeq" id="WP_077596466.1">
    <property type="nucleotide sequence ID" value="NZ_BSKO01000001.1"/>
</dbReference>
<comment type="function">
    <text evidence="6">Acts both as a biotin--[acetyl-CoA-carboxylase] ligase and a repressor.</text>
</comment>
<evidence type="ECO:0000256" key="4">
    <source>
        <dbReference type="ARBA" id="ARBA00023125"/>
    </source>
</evidence>
<evidence type="ECO:0000256" key="3">
    <source>
        <dbReference type="ARBA" id="ARBA00022840"/>
    </source>
</evidence>
<dbReference type="Proteomes" id="UP001275436">
    <property type="component" value="Unassembled WGS sequence"/>
</dbReference>
<reference evidence="8 9" key="1">
    <citation type="submission" date="2023-02" db="EMBL/GenBank/DDBJ databases">
        <title>Oceanobacillus kimchii IFOP_LL358 isolated form Alexandrium catenella lab strain.</title>
        <authorList>
            <person name="Gajardo G."/>
            <person name="Ueki S."/>
            <person name="Maruyama F."/>
        </authorList>
    </citation>
    <scope>NUCLEOTIDE SEQUENCE [LARGE SCALE GENOMIC DNA]</scope>
    <source>
        <strain evidence="8 9">IFOP_LL358</strain>
    </source>
</reference>
<dbReference type="GO" id="GO:0016874">
    <property type="term" value="F:ligase activity"/>
    <property type="evidence" value="ECO:0007669"/>
    <property type="project" value="UniProtKB-KW"/>
</dbReference>
<dbReference type="CDD" id="cd00090">
    <property type="entry name" value="HTH_ARSR"/>
    <property type="match status" value="1"/>
</dbReference>
<dbReference type="SUPFAM" id="SSF46785">
    <property type="entry name" value="Winged helix' DNA-binding domain"/>
    <property type="match status" value="1"/>
</dbReference>
<feature type="binding site" evidence="6">
    <location>
        <begin position="121"/>
        <end position="123"/>
    </location>
    <ligand>
        <name>biotin</name>
        <dbReference type="ChEBI" id="CHEBI:57586"/>
    </ligand>
</feature>
<dbReference type="EMBL" id="BSKO01000001">
    <property type="protein sequence ID" value="GLO66419.1"/>
    <property type="molecule type" value="Genomic_DNA"/>
</dbReference>
<dbReference type="InterPro" id="IPR003142">
    <property type="entry name" value="BPL_C"/>
</dbReference>
<dbReference type="CDD" id="cd16442">
    <property type="entry name" value="BPL"/>
    <property type="match status" value="1"/>
</dbReference>
<feature type="domain" description="BPL/LPL catalytic" evidence="7">
    <location>
        <begin position="67"/>
        <end position="260"/>
    </location>
</feature>
<keyword evidence="6" id="KW-0804">Transcription</keyword>
<name>A0ABQ5TL30_9BACI</name>
<dbReference type="Gene3D" id="1.10.10.10">
    <property type="entry name" value="Winged helix-like DNA-binding domain superfamily/Winged helix DNA-binding domain"/>
    <property type="match status" value="1"/>
</dbReference>
<dbReference type="InterPro" id="IPR013196">
    <property type="entry name" value="HTH_11"/>
</dbReference>
<dbReference type="InterPro" id="IPR045864">
    <property type="entry name" value="aa-tRNA-synth_II/BPL/LPL"/>
</dbReference>
<keyword evidence="4 6" id="KW-0238">DNA-binding</keyword>
<comment type="caution">
    <text evidence="6">Lacks conserved residue(s) required for the propagation of feature annotation.</text>
</comment>
<evidence type="ECO:0000256" key="6">
    <source>
        <dbReference type="HAMAP-Rule" id="MF_00978"/>
    </source>
</evidence>
<dbReference type="InterPro" id="IPR004408">
    <property type="entry name" value="Biotin_CoA_COase_ligase"/>
</dbReference>
<dbReference type="Pfam" id="PF03099">
    <property type="entry name" value="BPL_LplA_LipB"/>
    <property type="match status" value="1"/>
</dbReference>
<evidence type="ECO:0000256" key="2">
    <source>
        <dbReference type="ARBA" id="ARBA00022741"/>
    </source>
</evidence>
<dbReference type="InterPro" id="IPR004143">
    <property type="entry name" value="BPL_LPL_catalytic"/>
</dbReference>
<evidence type="ECO:0000313" key="9">
    <source>
        <dbReference type="Proteomes" id="UP001275436"/>
    </source>
</evidence>
<comment type="catalytic activity">
    <reaction evidence="6">
        <text>biotin + L-lysyl-[protein] + ATP = N(6)-biotinyl-L-lysyl-[protein] + AMP + diphosphate + H(+)</text>
        <dbReference type="Rhea" id="RHEA:11756"/>
        <dbReference type="Rhea" id="RHEA-COMP:9752"/>
        <dbReference type="Rhea" id="RHEA-COMP:10505"/>
        <dbReference type="ChEBI" id="CHEBI:15378"/>
        <dbReference type="ChEBI" id="CHEBI:29969"/>
        <dbReference type="ChEBI" id="CHEBI:30616"/>
        <dbReference type="ChEBI" id="CHEBI:33019"/>
        <dbReference type="ChEBI" id="CHEBI:57586"/>
        <dbReference type="ChEBI" id="CHEBI:83144"/>
        <dbReference type="ChEBI" id="CHEBI:456215"/>
        <dbReference type="EC" id="6.3.4.15"/>
    </reaction>
</comment>
<feature type="binding site" evidence="6">
    <location>
        <position position="187"/>
    </location>
    <ligand>
        <name>biotin</name>
        <dbReference type="ChEBI" id="CHEBI:57586"/>
    </ligand>
</feature>
<evidence type="ECO:0000256" key="5">
    <source>
        <dbReference type="ARBA" id="ARBA00023267"/>
    </source>
</evidence>
<proteinExistence type="inferred from homology"/>
<keyword evidence="2 6" id="KW-0547">Nucleotide-binding</keyword>
<gene>
    <name evidence="6 8" type="primary">birA</name>
    <name evidence="8" type="ORF">MACH08_22030</name>
</gene>
<organism evidence="8 9">
    <name type="scientific">Oceanobacillus kimchii</name>
    <dbReference type="NCBI Taxonomy" id="746691"/>
    <lineage>
        <taxon>Bacteria</taxon>
        <taxon>Bacillati</taxon>
        <taxon>Bacillota</taxon>
        <taxon>Bacilli</taxon>
        <taxon>Bacillales</taxon>
        <taxon>Bacillaceae</taxon>
        <taxon>Oceanobacillus</taxon>
    </lineage>
</organism>
<dbReference type="PANTHER" id="PTHR12835:SF5">
    <property type="entry name" value="BIOTIN--PROTEIN LIGASE"/>
    <property type="match status" value="1"/>
</dbReference>
<sequence>MQSTRAKLIEILSNNHEVYASGQRLSELLNISRNAVWKHMKELEKDGYVIEAKPRKGYRIIQSPNKISTNTIRWGLETDWLGKEIIHKTSVGSTQLVGHEAAQNGASHGTIIIADQQTAGRGRVQKNWDSNGDGLWMTIVLRPNIPPNRASELTLLTAVAITNAIQQMTNIDPLIKWPNDILINQKKLCGILTEMQAEQDQVQYILIGIGLNVNQSRQHWDKQLQNIATSLFQETGHTFEKHTLLQQILLQFERTYNNYVKHGFHYIKQQWEKHAFKIGSEIEITTFHEQWVGKFLGISDEGALLVESSEGSPIKLYSADIKWFSRSN</sequence>
<keyword evidence="5 6" id="KW-0092">Biotin</keyword>
<dbReference type="NCBIfam" id="TIGR00121">
    <property type="entry name" value="birA_ligase"/>
    <property type="match status" value="1"/>
</dbReference>
<dbReference type="EC" id="6.3.4.15" evidence="6"/>
<dbReference type="InterPro" id="IPR036390">
    <property type="entry name" value="WH_DNA-bd_sf"/>
</dbReference>
<evidence type="ECO:0000256" key="1">
    <source>
        <dbReference type="ARBA" id="ARBA00022598"/>
    </source>
</evidence>
<dbReference type="InterPro" id="IPR036388">
    <property type="entry name" value="WH-like_DNA-bd_sf"/>
</dbReference>
<dbReference type="Pfam" id="PF02237">
    <property type="entry name" value="BPL_C"/>
    <property type="match status" value="1"/>
</dbReference>
<dbReference type="PANTHER" id="PTHR12835">
    <property type="entry name" value="BIOTIN PROTEIN LIGASE"/>
    <property type="match status" value="1"/>
</dbReference>
<feature type="DNA-binding region" description="H-T-H motif" evidence="6">
    <location>
        <begin position="22"/>
        <end position="41"/>
    </location>
</feature>
<dbReference type="InterPro" id="IPR008988">
    <property type="entry name" value="Transcriptional_repressor_C"/>
</dbReference>
<comment type="caution">
    <text evidence="8">The sequence shown here is derived from an EMBL/GenBank/DDBJ whole genome shotgun (WGS) entry which is preliminary data.</text>
</comment>
<accession>A0ABQ5TL30</accession>
<protein>
    <recommendedName>
        <fullName evidence="6">Bifunctional ligase/repressor BirA</fullName>
    </recommendedName>
    <alternativeName>
        <fullName evidence="6">Biotin--[acetyl-CoA-carboxylase] ligase</fullName>
        <ecNumber evidence="6">6.3.4.15</ecNumber>
    </alternativeName>
    <alternativeName>
        <fullName evidence="6">Biotin--protein ligase</fullName>
    </alternativeName>
    <alternativeName>
        <fullName evidence="6">Biotin-[acetyl-CoA carboxylase] synthetase</fullName>
    </alternativeName>
</protein>
<dbReference type="SUPFAM" id="SSF55681">
    <property type="entry name" value="Class II aaRS and biotin synthetases"/>
    <property type="match status" value="1"/>
</dbReference>
<keyword evidence="6" id="KW-0678">Repressor</keyword>
<keyword evidence="9" id="KW-1185">Reference proteome</keyword>
<keyword evidence="3 6" id="KW-0067">ATP-binding</keyword>
<dbReference type="InterPro" id="IPR011991">
    <property type="entry name" value="ArsR-like_HTH"/>
</dbReference>
<dbReference type="Gene3D" id="3.30.930.10">
    <property type="entry name" value="Bira Bifunctional Protein, Domain 2"/>
    <property type="match status" value="1"/>
</dbReference>
<dbReference type="HAMAP" id="MF_00978">
    <property type="entry name" value="Bifunct_BirA"/>
    <property type="match status" value="1"/>
</dbReference>
<dbReference type="SUPFAM" id="SSF50037">
    <property type="entry name" value="C-terminal domain of transcriptional repressors"/>
    <property type="match status" value="1"/>
</dbReference>
<keyword evidence="1 6" id="KW-0436">Ligase</keyword>
<dbReference type="Pfam" id="PF08279">
    <property type="entry name" value="HTH_11"/>
    <property type="match status" value="1"/>
</dbReference>
<dbReference type="Gene3D" id="2.30.30.100">
    <property type="match status" value="1"/>
</dbReference>
<dbReference type="InterPro" id="IPR030855">
    <property type="entry name" value="Bifunct_BirA"/>
</dbReference>
<dbReference type="PROSITE" id="PS51733">
    <property type="entry name" value="BPL_LPL_CATALYTIC"/>
    <property type="match status" value="1"/>
</dbReference>
<keyword evidence="6" id="KW-0805">Transcription regulation</keyword>
<evidence type="ECO:0000259" key="7">
    <source>
        <dbReference type="PROSITE" id="PS51733"/>
    </source>
</evidence>
<evidence type="ECO:0000313" key="8">
    <source>
        <dbReference type="EMBL" id="GLO66419.1"/>
    </source>
</evidence>
<feature type="binding site" evidence="6">
    <location>
        <position position="117"/>
    </location>
    <ligand>
        <name>biotin</name>
        <dbReference type="ChEBI" id="CHEBI:57586"/>
    </ligand>
</feature>
<comment type="similarity">
    <text evidence="6">Belongs to the biotin--protein ligase family.</text>
</comment>